<proteinExistence type="predicted"/>
<dbReference type="InterPro" id="IPR035948">
    <property type="entry name" value="YwqG-like_sf"/>
</dbReference>
<gene>
    <name evidence="1" type="ORF">ITI46_10055</name>
</gene>
<keyword evidence="2" id="KW-1185">Reference proteome</keyword>
<reference evidence="1 2" key="1">
    <citation type="submission" date="2020-11" db="EMBL/GenBank/DDBJ databases">
        <title>Streptomyces spirodelae sp. nov., isolated from duckweed.</title>
        <authorList>
            <person name="Saimee Y."/>
            <person name="Duangmal K."/>
        </authorList>
    </citation>
    <scope>NUCLEOTIDE SEQUENCE [LARGE SCALE GENOMIC DNA]</scope>
    <source>
        <strain evidence="1 2">S16-07</strain>
    </source>
</reference>
<evidence type="ECO:0000313" key="2">
    <source>
        <dbReference type="Proteomes" id="UP001519064"/>
    </source>
</evidence>
<sequence length="297" mass="33262">MHTTRAQPVDLADYLPELLPMARTTTRLHPCPGYPSMSDSSVGGPLRWPAVEAWPNCSMPHHAPDDVAGDPRKPVPLVPIVQLYARDVSELPFPPGTDLLQVLWCPFDHPEEDEGPWPRPILYWRNEAAVGARLAAGMPEPSENSPFGTVPRPCLIDPEQVVEYPSPDELAYQPDRASRMDAVEAATGWSYFRHLSVAPGIKVGGWPRWTQPPRWPECICGRRMEHLLTVSSREYDVESGKRWAPIQHVGADIDPQVDSIERGFSPTDLCIGDMGGMYLFICPRCPDVPWTYRFDCS</sequence>
<comment type="caution">
    <text evidence="1">The sequence shown here is derived from an EMBL/GenBank/DDBJ whole genome shotgun (WGS) entry which is preliminary data.</text>
</comment>
<dbReference type="Proteomes" id="UP001519064">
    <property type="component" value="Unassembled WGS sequence"/>
</dbReference>
<organism evidence="1 2">
    <name type="scientific">Streptomyces oryzae</name>
    <dbReference type="NCBI Taxonomy" id="1434886"/>
    <lineage>
        <taxon>Bacteria</taxon>
        <taxon>Bacillati</taxon>
        <taxon>Actinomycetota</taxon>
        <taxon>Actinomycetes</taxon>
        <taxon>Kitasatosporales</taxon>
        <taxon>Streptomycetaceae</taxon>
        <taxon>Streptomyces</taxon>
    </lineage>
</organism>
<accession>A0ABS3X9E4</accession>
<name>A0ABS3X9E4_9ACTN</name>
<dbReference type="Gene3D" id="2.30.320.10">
    <property type="entry name" value="YwqG-like"/>
    <property type="match status" value="1"/>
</dbReference>
<evidence type="ECO:0000313" key="1">
    <source>
        <dbReference type="EMBL" id="MBO8192011.1"/>
    </source>
</evidence>
<dbReference type="EMBL" id="JADKMA010000037">
    <property type="protein sequence ID" value="MBO8192011.1"/>
    <property type="molecule type" value="Genomic_DNA"/>
</dbReference>
<protein>
    <submittedName>
        <fullName evidence="1">DUF1963 domain-containing protein</fullName>
    </submittedName>
</protein>
<dbReference type="SUPFAM" id="SSF103032">
    <property type="entry name" value="Hypothetical protein YwqG"/>
    <property type="match status" value="1"/>
</dbReference>